<gene>
    <name evidence="1" type="ORF">BpHYR1_020761</name>
</gene>
<dbReference type="AlphaFoldDB" id="A0A3M7SQG4"/>
<comment type="caution">
    <text evidence="1">The sequence shown here is derived from an EMBL/GenBank/DDBJ whole genome shotgun (WGS) entry which is preliminary data.</text>
</comment>
<reference evidence="1 2" key="1">
    <citation type="journal article" date="2018" name="Sci. Rep.">
        <title>Genomic signatures of local adaptation to the degree of environmental predictability in rotifers.</title>
        <authorList>
            <person name="Franch-Gras L."/>
            <person name="Hahn C."/>
            <person name="Garcia-Roger E.M."/>
            <person name="Carmona M.J."/>
            <person name="Serra M."/>
            <person name="Gomez A."/>
        </authorList>
    </citation>
    <scope>NUCLEOTIDE SEQUENCE [LARGE SCALE GENOMIC DNA]</scope>
    <source>
        <strain evidence="1">HYR1</strain>
    </source>
</reference>
<sequence length="97" mass="11469">MISQFYYFSHMISLAVNQKLSNATEVYSESLCSQSKKIIADYFQQFILNYLISTHGVSLLSLKNFIKIFINKFWHVEIQVEFYEILDVTLINIYVQN</sequence>
<name>A0A3M7SQG4_BRAPC</name>
<accession>A0A3M7SQG4</accession>
<protein>
    <submittedName>
        <fullName evidence="1">Uncharacterized protein</fullName>
    </submittedName>
</protein>
<evidence type="ECO:0000313" key="2">
    <source>
        <dbReference type="Proteomes" id="UP000276133"/>
    </source>
</evidence>
<dbReference type="EMBL" id="REGN01000951">
    <property type="protein sequence ID" value="RNA37976.1"/>
    <property type="molecule type" value="Genomic_DNA"/>
</dbReference>
<organism evidence="1 2">
    <name type="scientific">Brachionus plicatilis</name>
    <name type="common">Marine rotifer</name>
    <name type="synonym">Brachionus muelleri</name>
    <dbReference type="NCBI Taxonomy" id="10195"/>
    <lineage>
        <taxon>Eukaryota</taxon>
        <taxon>Metazoa</taxon>
        <taxon>Spiralia</taxon>
        <taxon>Gnathifera</taxon>
        <taxon>Rotifera</taxon>
        <taxon>Eurotatoria</taxon>
        <taxon>Monogononta</taxon>
        <taxon>Pseudotrocha</taxon>
        <taxon>Ploima</taxon>
        <taxon>Brachionidae</taxon>
        <taxon>Brachionus</taxon>
    </lineage>
</organism>
<proteinExistence type="predicted"/>
<keyword evidence="2" id="KW-1185">Reference proteome</keyword>
<evidence type="ECO:0000313" key="1">
    <source>
        <dbReference type="EMBL" id="RNA37976.1"/>
    </source>
</evidence>
<dbReference type="Proteomes" id="UP000276133">
    <property type="component" value="Unassembled WGS sequence"/>
</dbReference>